<reference evidence="2 3" key="1">
    <citation type="journal article" date="2019" name="Environ. Microbiol.">
        <title>At the nexus of three kingdoms: the genome of the mycorrhizal fungus Gigaspora margarita provides insights into plant, endobacterial and fungal interactions.</title>
        <authorList>
            <person name="Venice F."/>
            <person name="Ghignone S."/>
            <person name="Salvioli di Fossalunga A."/>
            <person name="Amselem J."/>
            <person name="Novero M."/>
            <person name="Xianan X."/>
            <person name="Sedzielewska Toro K."/>
            <person name="Morin E."/>
            <person name="Lipzen A."/>
            <person name="Grigoriev I.V."/>
            <person name="Henrissat B."/>
            <person name="Martin F.M."/>
            <person name="Bonfante P."/>
        </authorList>
    </citation>
    <scope>NUCLEOTIDE SEQUENCE [LARGE SCALE GENOMIC DNA]</scope>
    <source>
        <strain evidence="2 3">BEG34</strain>
    </source>
</reference>
<feature type="region of interest" description="Disordered" evidence="1">
    <location>
        <begin position="35"/>
        <end position="58"/>
    </location>
</feature>
<sequence>MNSTESLIFDCTGITQYKNESQLLHKFKQLALKRKKKSKTIQKSNQSTKKQSKNNDNAETELQEIITMRQQIFEESYTLKSPKYHPQSPSVHIKYQTEKYLHNKQKIESQREIINQLFQLFLQFLITINSDYQNQNYNYPIYSSNYDHIIYESNNNDSDYISVDKEFTNQHDDYILITKFLHDNNINPQQFYLKFNEIDSINMVHEYEHPLNSGCC</sequence>
<dbReference type="Proteomes" id="UP000439903">
    <property type="component" value="Unassembled WGS sequence"/>
</dbReference>
<dbReference type="EMBL" id="WTPW01002343">
    <property type="protein sequence ID" value="KAF0385623.1"/>
    <property type="molecule type" value="Genomic_DNA"/>
</dbReference>
<evidence type="ECO:0000313" key="2">
    <source>
        <dbReference type="EMBL" id="KAF0385623.1"/>
    </source>
</evidence>
<gene>
    <name evidence="2" type="ORF">F8M41_011453</name>
</gene>
<evidence type="ECO:0000256" key="1">
    <source>
        <dbReference type="SAM" id="MobiDB-lite"/>
    </source>
</evidence>
<evidence type="ECO:0000313" key="3">
    <source>
        <dbReference type="Proteomes" id="UP000439903"/>
    </source>
</evidence>
<proteinExistence type="predicted"/>
<dbReference type="AlphaFoldDB" id="A0A8H3WZ55"/>
<protein>
    <submittedName>
        <fullName evidence="2">Uncharacterized protein</fullName>
    </submittedName>
</protein>
<accession>A0A8H3WZ55</accession>
<comment type="caution">
    <text evidence="2">The sequence shown here is derived from an EMBL/GenBank/DDBJ whole genome shotgun (WGS) entry which is preliminary data.</text>
</comment>
<organism evidence="2 3">
    <name type="scientific">Gigaspora margarita</name>
    <dbReference type="NCBI Taxonomy" id="4874"/>
    <lineage>
        <taxon>Eukaryota</taxon>
        <taxon>Fungi</taxon>
        <taxon>Fungi incertae sedis</taxon>
        <taxon>Mucoromycota</taxon>
        <taxon>Glomeromycotina</taxon>
        <taxon>Glomeromycetes</taxon>
        <taxon>Diversisporales</taxon>
        <taxon>Gigasporaceae</taxon>
        <taxon>Gigaspora</taxon>
    </lineage>
</organism>
<keyword evidence="3" id="KW-1185">Reference proteome</keyword>
<name>A0A8H3WZ55_GIGMA</name>